<reference evidence="13" key="1">
    <citation type="submission" date="2025-08" db="UniProtKB">
        <authorList>
            <consortium name="RefSeq"/>
        </authorList>
    </citation>
    <scope>IDENTIFICATION</scope>
    <source>
        <strain evidence="13">OHB3-1</strain>
    </source>
</reference>
<dbReference type="SUPFAM" id="SSF48264">
    <property type="entry name" value="Cytochrome P450"/>
    <property type="match status" value="1"/>
</dbReference>
<dbReference type="AlphaFoldDB" id="A0A6J1C2F1"/>
<dbReference type="PANTHER" id="PTHR24286:SF381">
    <property type="entry name" value="BETA-AMYRIN 28-OXIDASE"/>
    <property type="match status" value="1"/>
</dbReference>
<dbReference type="CDD" id="cd11043">
    <property type="entry name" value="CYP90-like"/>
    <property type="match status" value="1"/>
</dbReference>
<keyword evidence="12" id="KW-1185">Reference proteome</keyword>
<dbReference type="PROSITE" id="PS00086">
    <property type="entry name" value="CYTOCHROME_P450"/>
    <property type="match status" value="1"/>
</dbReference>
<accession>A0A6J1C2F1</accession>
<dbReference type="Pfam" id="PF00067">
    <property type="entry name" value="p450"/>
    <property type="match status" value="1"/>
</dbReference>
<feature type="binding site" description="axial binding residue" evidence="9">
    <location>
        <position position="419"/>
    </location>
    <ligand>
        <name>heme</name>
        <dbReference type="ChEBI" id="CHEBI:30413"/>
    </ligand>
    <ligandPart>
        <name>Fe</name>
        <dbReference type="ChEBI" id="CHEBI:18248"/>
    </ligandPart>
</feature>
<dbReference type="GO" id="GO:0004497">
    <property type="term" value="F:monooxygenase activity"/>
    <property type="evidence" value="ECO:0007669"/>
    <property type="project" value="UniProtKB-KW"/>
</dbReference>
<gene>
    <name evidence="13" type="primary">LOC111006822</name>
</gene>
<dbReference type="FunFam" id="1.10.630.10:FF:000022">
    <property type="entry name" value="Taxadiene 5-alpha hydroxylase"/>
    <property type="match status" value="1"/>
</dbReference>
<dbReference type="InterPro" id="IPR002401">
    <property type="entry name" value="Cyt_P450_E_grp-I"/>
</dbReference>
<dbReference type="Proteomes" id="UP000504603">
    <property type="component" value="Unplaced"/>
</dbReference>
<dbReference type="InterPro" id="IPR017972">
    <property type="entry name" value="Cyt_P450_CS"/>
</dbReference>
<dbReference type="GO" id="GO:0005506">
    <property type="term" value="F:iron ion binding"/>
    <property type="evidence" value="ECO:0007669"/>
    <property type="project" value="InterPro"/>
</dbReference>
<evidence type="ECO:0000256" key="9">
    <source>
        <dbReference type="PIRSR" id="PIRSR602401-1"/>
    </source>
</evidence>
<comment type="subcellular location">
    <subcellularLocation>
        <location evidence="2">Membrane</location>
        <topology evidence="2">Single-pass membrane protein</topology>
    </subcellularLocation>
</comment>
<evidence type="ECO:0000256" key="5">
    <source>
        <dbReference type="ARBA" id="ARBA00022723"/>
    </source>
</evidence>
<dbReference type="KEGG" id="mcha:111006822"/>
<dbReference type="PRINTS" id="PR00463">
    <property type="entry name" value="EP450I"/>
</dbReference>
<keyword evidence="4 11" id="KW-0812">Transmembrane</keyword>
<keyword evidence="11" id="KW-0472">Membrane</keyword>
<dbReference type="GO" id="GO:0020037">
    <property type="term" value="F:heme binding"/>
    <property type="evidence" value="ECO:0007669"/>
    <property type="project" value="InterPro"/>
</dbReference>
<evidence type="ECO:0000256" key="6">
    <source>
        <dbReference type="ARBA" id="ARBA00022989"/>
    </source>
</evidence>
<evidence type="ECO:0000256" key="1">
    <source>
        <dbReference type="ARBA" id="ARBA00001971"/>
    </source>
</evidence>
<dbReference type="GeneID" id="111006822"/>
<dbReference type="GO" id="GO:0016020">
    <property type="term" value="C:membrane"/>
    <property type="evidence" value="ECO:0007669"/>
    <property type="project" value="UniProtKB-SubCell"/>
</dbReference>
<dbReference type="GO" id="GO:0016125">
    <property type="term" value="P:sterol metabolic process"/>
    <property type="evidence" value="ECO:0007669"/>
    <property type="project" value="TreeGrafter"/>
</dbReference>
<evidence type="ECO:0000256" key="3">
    <source>
        <dbReference type="ARBA" id="ARBA00010617"/>
    </source>
</evidence>
<keyword evidence="10" id="KW-0503">Monooxygenase</keyword>
<dbReference type="InterPro" id="IPR036396">
    <property type="entry name" value="Cyt_P450_sf"/>
</dbReference>
<dbReference type="OrthoDB" id="1372046at2759"/>
<evidence type="ECO:0000256" key="8">
    <source>
        <dbReference type="ARBA" id="ARBA00023004"/>
    </source>
</evidence>
<sequence>MENLLLSAVVVLVSCVCGGLLLLFRRHRAQFAYRNIPPGTSGYPIFGESLEMAATRKKGEPEKFFFDRTAKYKTEVFTTSIVGEPAAAFCSAAGNKLLFSNEGKLVTPWWPESAAKVFPSAPGPADQEAVETISLLPQFIRPEALKRYVGVMDSMAQLHFASHWDNKSQILVAHTVKYYTFGLACRLFMGVEDPEEVERILERFEEIGRGTISVPIDFPGTLFRKGIKASEFVRGKIMKIVKQRKAEMAEGKASGNQDILSHMLQLTNEEDASSKILGLLVGGHDTTVTACIFIVKFLASNPHVYQNVYDEQTEIARSKAAGELLNWEDIQKMKYSWNVICEVLRLTPPVQGAFRVALKDFVFDGFNIPKGWKILWSATATHRSAAYFPEPYKFDPTRFEGKGPAPFTFVPFGGGPRMCPGKEYARLELLVFMHHLVTRFSFQLCIPDEKVTSISIFTPVHGLPVRLFRHAPPN</sequence>
<keyword evidence="6 11" id="KW-1133">Transmembrane helix</keyword>
<name>A0A6J1C2F1_MOMCH</name>
<dbReference type="GO" id="GO:0016705">
    <property type="term" value="F:oxidoreductase activity, acting on paired donors, with incorporation or reduction of molecular oxygen"/>
    <property type="evidence" value="ECO:0007669"/>
    <property type="project" value="InterPro"/>
</dbReference>
<comment type="cofactor">
    <cofactor evidence="1 9">
        <name>heme</name>
        <dbReference type="ChEBI" id="CHEBI:30413"/>
    </cofactor>
</comment>
<protein>
    <submittedName>
        <fullName evidence="13">Beta-amyrin 28-oxidase-like</fullName>
    </submittedName>
</protein>
<evidence type="ECO:0000256" key="2">
    <source>
        <dbReference type="ARBA" id="ARBA00004167"/>
    </source>
</evidence>
<dbReference type="PANTHER" id="PTHR24286">
    <property type="entry name" value="CYTOCHROME P450 26"/>
    <property type="match status" value="1"/>
</dbReference>
<evidence type="ECO:0000256" key="10">
    <source>
        <dbReference type="RuleBase" id="RU000461"/>
    </source>
</evidence>
<dbReference type="Gene3D" id="1.10.630.10">
    <property type="entry name" value="Cytochrome P450"/>
    <property type="match status" value="1"/>
</dbReference>
<evidence type="ECO:0000256" key="11">
    <source>
        <dbReference type="SAM" id="Phobius"/>
    </source>
</evidence>
<dbReference type="InterPro" id="IPR001128">
    <property type="entry name" value="Cyt_P450"/>
</dbReference>
<evidence type="ECO:0000313" key="12">
    <source>
        <dbReference type="Proteomes" id="UP000504603"/>
    </source>
</evidence>
<evidence type="ECO:0000313" key="13">
    <source>
        <dbReference type="RefSeq" id="XP_022134593.1"/>
    </source>
</evidence>
<evidence type="ECO:0000256" key="4">
    <source>
        <dbReference type="ARBA" id="ARBA00022692"/>
    </source>
</evidence>
<keyword evidence="7 10" id="KW-0560">Oxidoreductase</keyword>
<evidence type="ECO:0000256" key="7">
    <source>
        <dbReference type="ARBA" id="ARBA00023002"/>
    </source>
</evidence>
<keyword evidence="5 9" id="KW-0479">Metal-binding</keyword>
<dbReference type="PRINTS" id="PR00385">
    <property type="entry name" value="P450"/>
</dbReference>
<comment type="similarity">
    <text evidence="3 10">Belongs to the cytochrome P450 family.</text>
</comment>
<dbReference type="RefSeq" id="XP_022134593.1">
    <property type="nucleotide sequence ID" value="XM_022278901.1"/>
</dbReference>
<proteinExistence type="inferred from homology"/>
<feature type="transmembrane region" description="Helical" evidence="11">
    <location>
        <begin position="6"/>
        <end position="24"/>
    </location>
</feature>
<keyword evidence="8 9" id="KW-0408">Iron</keyword>
<organism evidence="12 13">
    <name type="scientific">Momordica charantia</name>
    <name type="common">Bitter gourd</name>
    <name type="synonym">Balsam pear</name>
    <dbReference type="NCBI Taxonomy" id="3673"/>
    <lineage>
        <taxon>Eukaryota</taxon>
        <taxon>Viridiplantae</taxon>
        <taxon>Streptophyta</taxon>
        <taxon>Embryophyta</taxon>
        <taxon>Tracheophyta</taxon>
        <taxon>Spermatophyta</taxon>
        <taxon>Magnoliopsida</taxon>
        <taxon>eudicotyledons</taxon>
        <taxon>Gunneridae</taxon>
        <taxon>Pentapetalae</taxon>
        <taxon>rosids</taxon>
        <taxon>fabids</taxon>
        <taxon>Cucurbitales</taxon>
        <taxon>Cucurbitaceae</taxon>
        <taxon>Momordiceae</taxon>
        <taxon>Momordica</taxon>
    </lineage>
</organism>
<keyword evidence="9 10" id="KW-0349">Heme</keyword>